<evidence type="ECO:0000259" key="5">
    <source>
        <dbReference type="PROSITE" id="PS50931"/>
    </source>
</evidence>
<dbReference type="InterPro" id="IPR036390">
    <property type="entry name" value="WH_DNA-bd_sf"/>
</dbReference>
<evidence type="ECO:0000256" key="3">
    <source>
        <dbReference type="ARBA" id="ARBA00023125"/>
    </source>
</evidence>
<dbReference type="GO" id="GO:0000976">
    <property type="term" value="F:transcription cis-regulatory region binding"/>
    <property type="evidence" value="ECO:0007669"/>
    <property type="project" value="TreeGrafter"/>
</dbReference>
<dbReference type="PROSITE" id="PS50931">
    <property type="entry name" value="HTH_LYSR"/>
    <property type="match status" value="1"/>
</dbReference>
<dbReference type="EMBL" id="QPGR01000001">
    <property type="protein sequence ID" value="TBR82358.1"/>
    <property type="molecule type" value="Genomic_DNA"/>
</dbReference>
<dbReference type="Gene3D" id="3.40.190.290">
    <property type="match status" value="1"/>
</dbReference>
<evidence type="ECO:0000256" key="1">
    <source>
        <dbReference type="ARBA" id="ARBA00009437"/>
    </source>
</evidence>
<accession>A0A4Q9JVX8</accession>
<dbReference type="RefSeq" id="WP_131163345.1">
    <property type="nucleotide sequence ID" value="NZ_QPGQ01000010.1"/>
</dbReference>
<proteinExistence type="inferred from homology"/>
<feature type="domain" description="HTH lysR-type" evidence="5">
    <location>
        <begin position="1"/>
        <end position="58"/>
    </location>
</feature>
<keyword evidence="2" id="KW-0805">Transcription regulation</keyword>
<dbReference type="SUPFAM" id="SSF53850">
    <property type="entry name" value="Periplasmic binding protein-like II"/>
    <property type="match status" value="1"/>
</dbReference>
<evidence type="ECO:0000256" key="2">
    <source>
        <dbReference type="ARBA" id="ARBA00023015"/>
    </source>
</evidence>
<dbReference type="GO" id="GO:0003700">
    <property type="term" value="F:DNA-binding transcription factor activity"/>
    <property type="evidence" value="ECO:0007669"/>
    <property type="project" value="InterPro"/>
</dbReference>
<dbReference type="InterPro" id="IPR005119">
    <property type="entry name" value="LysR_subst-bd"/>
</dbReference>
<dbReference type="Pfam" id="PF03466">
    <property type="entry name" value="LysR_substrate"/>
    <property type="match status" value="1"/>
</dbReference>
<name>A0A4Q9JVX8_9BACT</name>
<dbReference type="PANTHER" id="PTHR30126">
    <property type="entry name" value="HTH-TYPE TRANSCRIPTIONAL REGULATOR"/>
    <property type="match status" value="1"/>
</dbReference>
<dbReference type="AlphaFoldDB" id="A0A4Q9JVX8"/>
<evidence type="ECO:0000313" key="6">
    <source>
        <dbReference type="EMBL" id="TBR82358.1"/>
    </source>
</evidence>
<dbReference type="Gene3D" id="1.10.10.10">
    <property type="entry name" value="Winged helix-like DNA-binding domain superfamily/Winged helix DNA-binding domain"/>
    <property type="match status" value="1"/>
</dbReference>
<dbReference type="InterPro" id="IPR000847">
    <property type="entry name" value="LysR_HTH_N"/>
</dbReference>
<dbReference type="InterPro" id="IPR036388">
    <property type="entry name" value="WH-like_DNA-bd_sf"/>
</dbReference>
<keyword evidence="7" id="KW-1185">Reference proteome</keyword>
<dbReference type="PANTHER" id="PTHR30126:SF40">
    <property type="entry name" value="HTH-TYPE TRANSCRIPTIONAL REGULATOR GLTR"/>
    <property type="match status" value="1"/>
</dbReference>
<comment type="caution">
    <text evidence="6">The sequence shown here is derived from an EMBL/GenBank/DDBJ whole genome shotgun (WGS) entry which is preliminary data.</text>
</comment>
<keyword evidence="4" id="KW-0804">Transcription</keyword>
<organism evidence="6 7">
    <name type="scientific">Campylobacter novaezeelandiae</name>
    <dbReference type="NCBI Taxonomy" id="2267891"/>
    <lineage>
        <taxon>Bacteria</taxon>
        <taxon>Pseudomonadati</taxon>
        <taxon>Campylobacterota</taxon>
        <taxon>Epsilonproteobacteria</taxon>
        <taxon>Campylobacterales</taxon>
        <taxon>Campylobacteraceae</taxon>
        <taxon>Campylobacter</taxon>
    </lineage>
</organism>
<gene>
    <name evidence="6" type="ORF">DU473_00520</name>
</gene>
<dbReference type="SUPFAM" id="SSF46785">
    <property type="entry name" value="Winged helix' DNA-binding domain"/>
    <property type="match status" value="1"/>
</dbReference>
<comment type="similarity">
    <text evidence="1">Belongs to the LysR transcriptional regulatory family.</text>
</comment>
<reference evidence="6 7" key="1">
    <citation type="submission" date="2018-07" db="EMBL/GenBank/DDBJ databases">
        <title>Campylobacter zealandensis sp. nov., isolated from birds and water in New Zealand.</title>
        <authorList>
            <person name="Wilkinson D.A."/>
            <person name="Biggs P.J."/>
            <person name="French N.P."/>
            <person name="Midwinter A.C."/>
        </authorList>
    </citation>
    <scope>NUCLEOTIDE SEQUENCE [LARGE SCALE GENOMIC DNA]</scope>
    <source>
        <strain evidence="6 7">B423b</strain>
    </source>
</reference>
<dbReference type="Pfam" id="PF00126">
    <property type="entry name" value="HTH_1"/>
    <property type="match status" value="1"/>
</dbReference>
<keyword evidence="3" id="KW-0238">DNA-binding</keyword>
<evidence type="ECO:0000313" key="7">
    <source>
        <dbReference type="Proteomes" id="UP000292583"/>
    </source>
</evidence>
<dbReference type="OrthoDB" id="5317428at2"/>
<dbReference type="Proteomes" id="UP000292583">
    <property type="component" value="Unassembled WGS sequence"/>
</dbReference>
<sequence>MKIKDMEIFLDLLNTQSPTLTASNFSTSQPNVSIIVKNLEETLSTTLFERLGKKLLPTSKALLIGKIWLKLIEDYYKSLEIVNDDTTLLGEINIASTQSISEYFINEILFKFKDNFPKVNLHHQTQNTQKSLHLLKNGLIEMAIIETTITQSYIDHESFVKKEWYEDELIIVSADKKLSNKEFYIDELLNKKWIFREKGSGLRDAFLKKIGHISKNFPIFLELDRTNAIKELILKEDAISFFSKKAIERELQNNILYPIKIKNIDLKRKFYAVKRKDYHFNRALDKFENFLFEYKNL</sequence>
<protein>
    <submittedName>
        <fullName evidence="6">LysR family transcriptional regulator</fullName>
    </submittedName>
</protein>
<evidence type="ECO:0000256" key="4">
    <source>
        <dbReference type="ARBA" id="ARBA00023163"/>
    </source>
</evidence>